<dbReference type="EMBL" id="JACGWW010000002">
    <property type="protein sequence ID" value="MBA8813820.1"/>
    <property type="molecule type" value="Genomic_DNA"/>
</dbReference>
<dbReference type="Gene3D" id="1.10.10.10">
    <property type="entry name" value="Winged helix-like DNA-binding domain superfamily/Winged helix DNA-binding domain"/>
    <property type="match status" value="1"/>
</dbReference>
<dbReference type="EMBL" id="BJUV01000003">
    <property type="protein sequence ID" value="GEK82206.1"/>
    <property type="molecule type" value="Genomic_DNA"/>
</dbReference>
<dbReference type="Proteomes" id="UP000522688">
    <property type="component" value="Unassembled WGS sequence"/>
</dbReference>
<feature type="domain" description="RNA polymerase sigma factor 70 region 4 type 2" evidence="8">
    <location>
        <begin position="109"/>
        <end position="159"/>
    </location>
</feature>
<dbReference type="InterPro" id="IPR014284">
    <property type="entry name" value="RNA_pol_sigma-70_dom"/>
</dbReference>
<dbReference type="InterPro" id="IPR013325">
    <property type="entry name" value="RNA_pol_sigma_r2"/>
</dbReference>
<dbReference type="Pfam" id="PF04542">
    <property type="entry name" value="Sigma70_r2"/>
    <property type="match status" value="1"/>
</dbReference>
<dbReference type="InterPro" id="IPR007627">
    <property type="entry name" value="RNA_pol_sigma70_r2"/>
</dbReference>
<dbReference type="InterPro" id="IPR013324">
    <property type="entry name" value="RNA_pol_sigma_r3/r4-like"/>
</dbReference>
<evidence type="ECO:0000313" key="12">
    <source>
        <dbReference type="Proteomes" id="UP000522688"/>
    </source>
</evidence>
<dbReference type="RefSeq" id="WP_146852664.1">
    <property type="nucleotide sequence ID" value="NZ_BAAAHR010000003.1"/>
</dbReference>
<protein>
    <submittedName>
        <fullName evidence="9">RNA polymerase sigma factor</fullName>
    </submittedName>
    <submittedName>
        <fullName evidence="10">RNA polymerase sigma-70 factor (ECF subfamily)</fullName>
    </submittedName>
</protein>
<reference evidence="9 11" key="1">
    <citation type="submission" date="2019-07" db="EMBL/GenBank/DDBJ databases">
        <title>Whole genome shotgun sequence of Frigoribacterium faeni NBRC 103066.</title>
        <authorList>
            <person name="Hosoyama A."/>
            <person name="Uohara A."/>
            <person name="Ohji S."/>
            <person name="Ichikawa N."/>
        </authorList>
    </citation>
    <scope>NUCLEOTIDE SEQUENCE [LARGE SCALE GENOMIC DNA]</scope>
    <source>
        <strain evidence="9 11">NBRC 103066</strain>
    </source>
</reference>
<evidence type="ECO:0000313" key="9">
    <source>
        <dbReference type="EMBL" id="GEK82206.1"/>
    </source>
</evidence>
<dbReference type="PANTHER" id="PTHR43133:SF8">
    <property type="entry name" value="RNA POLYMERASE SIGMA FACTOR HI_1459-RELATED"/>
    <property type="match status" value="1"/>
</dbReference>
<reference evidence="10 12" key="2">
    <citation type="submission" date="2020-07" db="EMBL/GenBank/DDBJ databases">
        <title>Sequencing the genomes of 1000 actinobacteria strains.</title>
        <authorList>
            <person name="Klenk H.-P."/>
        </authorList>
    </citation>
    <scope>NUCLEOTIDE SEQUENCE [LARGE SCALE GENOMIC DNA]</scope>
    <source>
        <strain evidence="10 12">DSM 10309</strain>
    </source>
</reference>
<dbReference type="GO" id="GO:0016987">
    <property type="term" value="F:sigma factor activity"/>
    <property type="evidence" value="ECO:0007669"/>
    <property type="project" value="UniProtKB-KW"/>
</dbReference>
<dbReference type="InterPro" id="IPR039425">
    <property type="entry name" value="RNA_pol_sigma-70-like"/>
</dbReference>
<feature type="domain" description="RNA polymerase sigma-70 region 2" evidence="7">
    <location>
        <begin position="14"/>
        <end position="82"/>
    </location>
</feature>
<keyword evidence="3" id="KW-0731">Sigma factor</keyword>
<dbReference type="Proteomes" id="UP000321154">
    <property type="component" value="Unassembled WGS sequence"/>
</dbReference>
<evidence type="ECO:0000256" key="5">
    <source>
        <dbReference type="ARBA" id="ARBA00023163"/>
    </source>
</evidence>
<gene>
    <name evidence="10" type="ORF">FB463_002069</name>
    <name evidence="9" type="ORF">FFA01_05150</name>
</gene>
<evidence type="ECO:0000256" key="3">
    <source>
        <dbReference type="ARBA" id="ARBA00023082"/>
    </source>
</evidence>
<evidence type="ECO:0000313" key="11">
    <source>
        <dbReference type="Proteomes" id="UP000321154"/>
    </source>
</evidence>
<comment type="caution">
    <text evidence="10">The sequence shown here is derived from an EMBL/GenBank/DDBJ whole genome shotgun (WGS) entry which is preliminary data.</text>
</comment>
<dbReference type="Pfam" id="PF08281">
    <property type="entry name" value="Sigma70_r4_2"/>
    <property type="match status" value="1"/>
</dbReference>
<keyword evidence="11" id="KW-1185">Reference proteome</keyword>
<comment type="similarity">
    <text evidence="1">Belongs to the sigma-70 factor family. ECF subfamily.</text>
</comment>
<evidence type="ECO:0000259" key="7">
    <source>
        <dbReference type="Pfam" id="PF04542"/>
    </source>
</evidence>
<dbReference type="GO" id="GO:0003677">
    <property type="term" value="F:DNA binding"/>
    <property type="evidence" value="ECO:0007669"/>
    <property type="project" value="UniProtKB-KW"/>
</dbReference>
<organism evidence="10 12">
    <name type="scientific">Frigoribacterium faeni</name>
    <dbReference type="NCBI Taxonomy" id="145483"/>
    <lineage>
        <taxon>Bacteria</taxon>
        <taxon>Bacillati</taxon>
        <taxon>Actinomycetota</taxon>
        <taxon>Actinomycetes</taxon>
        <taxon>Micrococcales</taxon>
        <taxon>Microbacteriaceae</taxon>
        <taxon>Frigoribacterium</taxon>
    </lineage>
</organism>
<proteinExistence type="inferred from homology"/>
<dbReference type="InterPro" id="IPR036388">
    <property type="entry name" value="WH-like_DNA-bd_sf"/>
</dbReference>
<dbReference type="SUPFAM" id="SSF88659">
    <property type="entry name" value="Sigma3 and sigma4 domains of RNA polymerase sigma factors"/>
    <property type="match status" value="1"/>
</dbReference>
<evidence type="ECO:0000256" key="4">
    <source>
        <dbReference type="ARBA" id="ARBA00023125"/>
    </source>
</evidence>
<evidence type="ECO:0000256" key="1">
    <source>
        <dbReference type="ARBA" id="ARBA00010641"/>
    </source>
</evidence>
<dbReference type="CDD" id="cd06171">
    <property type="entry name" value="Sigma70_r4"/>
    <property type="match status" value="1"/>
</dbReference>
<name>A0A7W3JJ88_9MICO</name>
<evidence type="ECO:0000256" key="6">
    <source>
        <dbReference type="SAM" id="MobiDB-lite"/>
    </source>
</evidence>
<sequence length="172" mass="18799">MTAPPSSFDVESAFAEHGSALLGFAVNALGDRGQAEDCVQETFLRAWRARDRFDPTRASLRTWLFAIERRIVLDAYRARARTPSLVPAEDAPESATATRDPDPLDRLGLLEGLARLSDEQRAAVVAVHLRGRSYGDVSAATGVPIATLRTRVHYGLRALRTHLDAEGESTDD</sequence>
<feature type="region of interest" description="Disordered" evidence="6">
    <location>
        <begin position="84"/>
        <end position="103"/>
    </location>
</feature>
<evidence type="ECO:0000259" key="8">
    <source>
        <dbReference type="Pfam" id="PF08281"/>
    </source>
</evidence>
<keyword evidence="5" id="KW-0804">Transcription</keyword>
<dbReference type="OrthoDB" id="9811152at2"/>
<dbReference type="Gene3D" id="1.10.1740.10">
    <property type="match status" value="1"/>
</dbReference>
<dbReference type="InterPro" id="IPR013249">
    <property type="entry name" value="RNA_pol_sigma70_r4_t2"/>
</dbReference>
<dbReference type="SUPFAM" id="SSF88946">
    <property type="entry name" value="Sigma2 domain of RNA polymerase sigma factors"/>
    <property type="match status" value="1"/>
</dbReference>
<accession>A0A7W3JJ88</accession>
<dbReference type="GO" id="GO:0006352">
    <property type="term" value="P:DNA-templated transcription initiation"/>
    <property type="evidence" value="ECO:0007669"/>
    <property type="project" value="InterPro"/>
</dbReference>
<dbReference type="AlphaFoldDB" id="A0A7W3JJ88"/>
<dbReference type="NCBIfam" id="TIGR02937">
    <property type="entry name" value="sigma70-ECF"/>
    <property type="match status" value="1"/>
</dbReference>
<keyword evidence="4" id="KW-0238">DNA-binding</keyword>
<keyword evidence="2" id="KW-0805">Transcription regulation</keyword>
<evidence type="ECO:0000313" key="10">
    <source>
        <dbReference type="EMBL" id="MBA8813820.1"/>
    </source>
</evidence>
<evidence type="ECO:0000256" key="2">
    <source>
        <dbReference type="ARBA" id="ARBA00023015"/>
    </source>
</evidence>
<dbReference type="PANTHER" id="PTHR43133">
    <property type="entry name" value="RNA POLYMERASE ECF-TYPE SIGMA FACTO"/>
    <property type="match status" value="1"/>
</dbReference>